<organism evidence="18 19">
    <name type="scientific">Paenibacillus sabuli</name>
    <dbReference type="NCBI Taxonomy" id="2772509"/>
    <lineage>
        <taxon>Bacteria</taxon>
        <taxon>Bacillati</taxon>
        <taxon>Bacillota</taxon>
        <taxon>Bacilli</taxon>
        <taxon>Bacillales</taxon>
        <taxon>Paenibacillaceae</taxon>
        <taxon>Paenibacillus</taxon>
    </lineage>
</organism>
<dbReference type="SUPFAM" id="SSF55785">
    <property type="entry name" value="PYP-like sensor domain (PAS domain)"/>
    <property type="match status" value="1"/>
</dbReference>
<dbReference type="EC" id="2.7.13.3" evidence="3"/>
<dbReference type="CDD" id="cd00156">
    <property type="entry name" value="REC"/>
    <property type="match status" value="1"/>
</dbReference>
<evidence type="ECO:0000256" key="3">
    <source>
        <dbReference type="ARBA" id="ARBA00012438"/>
    </source>
</evidence>
<name>A0A927BYH4_9BACL</name>
<dbReference type="EMBL" id="JACXIZ010000044">
    <property type="protein sequence ID" value="MBD2847749.1"/>
    <property type="molecule type" value="Genomic_DNA"/>
</dbReference>
<dbReference type="InterPro" id="IPR004358">
    <property type="entry name" value="Sig_transdc_His_kin-like_C"/>
</dbReference>
<dbReference type="Gene3D" id="3.30.565.10">
    <property type="entry name" value="Histidine kinase-like ATPase, C-terminal domain"/>
    <property type="match status" value="1"/>
</dbReference>
<dbReference type="PRINTS" id="PR00344">
    <property type="entry name" value="BCTRLSENSOR"/>
</dbReference>
<dbReference type="Gene3D" id="3.30.450.20">
    <property type="entry name" value="PAS domain"/>
    <property type="match status" value="1"/>
</dbReference>
<keyword evidence="19" id="KW-1185">Reference proteome</keyword>
<keyword evidence="11 14" id="KW-0472">Membrane</keyword>
<evidence type="ECO:0000256" key="14">
    <source>
        <dbReference type="SAM" id="Phobius"/>
    </source>
</evidence>
<comment type="subcellular location">
    <subcellularLocation>
        <location evidence="2">Cell membrane</location>
        <topology evidence="2">Multi-pass membrane protein</topology>
    </subcellularLocation>
</comment>
<dbReference type="SUPFAM" id="SSF47384">
    <property type="entry name" value="Homodimeric domain of signal transducing histidine kinase"/>
    <property type="match status" value="1"/>
</dbReference>
<comment type="catalytic activity">
    <reaction evidence="1">
        <text>ATP + protein L-histidine = ADP + protein N-phospho-L-histidine.</text>
        <dbReference type="EC" id="2.7.13.3"/>
    </reaction>
</comment>
<evidence type="ECO:0000256" key="6">
    <source>
        <dbReference type="ARBA" id="ARBA00022679"/>
    </source>
</evidence>
<feature type="domain" description="Histidine kinase" evidence="15">
    <location>
        <begin position="593"/>
        <end position="808"/>
    </location>
</feature>
<dbReference type="PROSITE" id="PS50885">
    <property type="entry name" value="HAMP"/>
    <property type="match status" value="1"/>
</dbReference>
<keyword evidence="14" id="KW-1133">Transmembrane helix</keyword>
<dbReference type="Gene3D" id="1.10.287.130">
    <property type="match status" value="1"/>
</dbReference>
<dbReference type="RefSeq" id="WP_190920852.1">
    <property type="nucleotide sequence ID" value="NZ_JACXIZ010000044.1"/>
</dbReference>
<evidence type="ECO:0000256" key="4">
    <source>
        <dbReference type="ARBA" id="ARBA00022475"/>
    </source>
</evidence>
<dbReference type="Pfam" id="PF02518">
    <property type="entry name" value="HATPase_c"/>
    <property type="match status" value="1"/>
</dbReference>
<dbReference type="InterPro" id="IPR036890">
    <property type="entry name" value="HATPase_C_sf"/>
</dbReference>
<feature type="transmembrane region" description="Helical" evidence="14">
    <location>
        <begin position="190"/>
        <end position="208"/>
    </location>
</feature>
<dbReference type="InterPro" id="IPR003660">
    <property type="entry name" value="HAMP_dom"/>
</dbReference>
<dbReference type="InterPro" id="IPR001789">
    <property type="entry name" value="Sig_transdc_resp-reg_receiver"/>
</dbReference>
<dbReference type="SMART" id="SM00304">
    <property type="entry name" value="HAMP"/>
    <property type="match status" value="1"/>
</dbReference>
<comment type="caution">
    <text evidence="18">The sequence shown here is derived from an EMBL/GenBank/DDBJ whole genome shotgun (WGS) entry which is preliminary data.</text>
</comment>
<evidence type="ECO:0000259" key="17">
    <source>
        <dbReference type="PROSITE" id="PS50885"/>
    </source>
</evidence>
<feature type="domain" description="HAMP" evidence="17">
    <location>
        <begin position="213"/>
        <end position="265"/>
    </location>
</feature>
<accession>A0A927BYH4</accession>
<dbReference type="SUPFAM" id="SSF55874">
    <property type="entry name" value="ATPase domain of HSP90 chaperone/DNA topoisomerase II/histidine kinase"/>
    <property type="match status" value="1"/>
</dbReference>
<feature type="coiled-coil region" evidence="13">
    <location>
        <begin position="257"/>
        <end position="294"/>
    </location>
</feature>
<feature type="modified residue" description="4-aspartylphosphate" evidence="12">
    <location>
        <position position="881"/>
    </location>
</feature>
<dbReference type="SUPFAM" id="SSF55781">
    <property type="entry name" value="GAF domain-like"/>
    <property type="match status" value="1"/>
</dbReference>
<dbReference type="Pfam" id="PF00512">
    <property type="entry name" value="HisKA"/>
    <property type="match status" value="1"/>
</dbReference>
<evidence type="ECO:0000256" key="2">
    <source>
        <dbReference type="ARBA" id="ARBA00004651"/>
    </source>
</evidence>
<dbReference type="SMART" id="SM00388">
    <property type="entry name" value="HisKA"/>
    <property type="match status" value="1"/>
</dbReference>
<dbReference type="SMART" id="SM00448">
    <property type="entry name" value="REC"/>
    <property type="match status" value="1"/>
</dbReference>
<keyword evidence="7" id="KW-0547">Nucleotide-binding</keyword>
<dbReference type="SUPFAM" id="SSF52172">
    <property type="entry name" value="CheY-like"/>
    <property type="match status" value="1"/>
</dbReference>
<keyword evidence="13" id="KW-0175">Coiled coil</keyword>
<reference evidence="18" key="1">
    <citation type="submission" date="2020-09" db="EMBL/GenBank/DDBJ databases">
        <title>A novel bacterium of genus Paenibacillus, isolated from South China Sea.</title>
        <authorList>
            <person name="Huang H."/>
            <person name="Mo K."/>
            <person name="Hu Y."/>
        </authorList>
    </citation>
    <scope>NUCLEOTIDE SEQUENCE</scope>
    <source>
        <strain evidence="18">IB182496</strain>
    </source>
</reference>
<keyword evidence="4" id="KW-1003">Cell membrane</keyword>
<dbReference type="FunFam" id="1.10.287.130:FF:000001">
    <property type="entry name" value="Two-component sensor histidine kinase"/>
    <property type="match status" value="1"/>
</dbReference>
<dbReference type="GO" id="GO:0000155">
    <property type="term" value="F:phosphorelay sensor kinase activity"/>
    <property type="evidence" value="ECO:0007669"/>
    <property type="project" value="InterPro"/>
</dbReference>
<evidence type="ECO:0000313" key="19">
    <source>
        <dbReference type="Proteomes" id="UP000621560"/>
    </source>
</evidence>
<dbReference type="InterPro" id="IPR035965">
    <property type="entry name" value="PAS-like_dom_sf"/>
</dbReference>
<dbReference type="InterPro" id="IPR036097">
    <property type="entry name" value="HisK_dim/P_sf"/>
</dbReference>
<evidence type="ECO:0000256" key="10">
    <source>
        <dbReference type="ARBA" id="ARBA00023012"/>
    </source>
</evidence>
<feature type="domain" description="Response regulatory" evidence="16">
    <location>
        <begin position="832"/>
        <end position="946"/>
    </location>
</feature>
<dbReference type="Gene3D" id="3.30.450.40">
    <property type="match status" value="1"/>
</dbReference>
<sequence length="947" mass="107041">MADWRGYFKRSITSRISSLLLLAVLLILAGALYVLWSTNSILRQYELRTDEAEHKRAIISAIATHSGELIMRTRGYFVYLSDYEYKRLFEEKQTLEQALKDVRTVSLSRTETEMIEEIDAFFNQLFEDRLPQAVAYAQQNDFEALRAFIPAGPDNPVNTIMTYARTVERSVQTSLDEAHTRLVNRLSLQGVLFVVYILAVLLLSVFIARRVATDIGGPLGQLSRQASRIGKGEAVGQSELARRDEIGDLARAFERMVGDIQHKEEELVAQNEELQAQQDELQAQQEELQFAFAQMENSARFLEKRNALIQALGTASHVEHLLDVIISRTVELTGADKGMIVLEGDPRRYAGYGISAASANRFVGEMGDGPYGRIAQTGLSFLLERPCTPGEQGYHEAELTASELYIPILDAQDVLKGGIVLTRYGRSIDLQERAEMEGIAAQTALALDKLEMHEQTERQRQMIRDMLDTIHEGVQFMDLEGTTRQINGQMRDFFGVDADHEIELPLDRFLAHMRVRLREPEPVEAFICEALKNGGASAGRSLGYELETPEQRHMQLYTEPLFREGRQFGLLIVHRDITREYEVDRMKSEFVSTVSHELRTPLASVLGFAELLLHRELKPERQRKYISTIYQEANRLTGLINDFLDLQRMESGRQAYDMRAVSLSTILQETTELIRARSAAHQFVLDDQSESALVLADRERLRQVLTNLLDNAVKYSPAGGRIEIVSRAAGQWLSVQIRDEGLGIPQEELPRLFTKFHRVDNSDRREIGGTGLGLAIVKEILDRHRGEIGVESEQGRGSVFTFRLPLLAGDPPVQPAQRESSAALAERGAQKSVMLIENDRSLAALLVEELERGGLRVRQFADGEQALREMRRQLPDAVVLDLFLDTPFTGWDVFGAMREDARMQRIPVIISTAYEERERALEAGASEVLIKPYRPSELLRNLEQLLS</sequence>
<dbReference type="PANTHER" id="PTHR43547">
    <property type="entry name" value="TWO-COMPONENT HISTIDINE KINASE"/>
    <property type="match status" value="1"/>
</dbReference>
<keyword evidence="6" id="KW-0808">Transferase</keyword>
<dbReference type="SUPFAM" id="SSF158472">
    <property type="entry name" value="HAMP domain-like"/>
    <property type="match status" value="1"/>
</dbReference>
<evidence type="ECO:0000256" key="5">
    <source>
        <dbReference type="ARBA" id="ARBA00022553"/>
    </source>
</evidence>
<evidence type="ECO:0000256" key="1">
    <source>
        <dbReference type="ARBA" id="ARBA00000085"/>
    </source>
</evidence>
<evidence type="ECO:0000256" key="13">
    <source>
        <dbReference type="SAM" id="Coils"/>
    </source>
</evidence>
<proteinExistence type="predicted"/>
<dbReference type="InterPro" id="IPR005467">
    <property type="entry name" value="His_kinase_dom"/>
</dbReference>
<dbReference type="CDD" id="cd06225">
    <property type="entry name" value="HAMP"/>
    <property type="match status" value="1"/>
</dbReference>
<dbReference type="InterPro" id="IPR011006">
    <property type="entry name" value="CheY-like_superfamily"/>
</dbReference>
<dbReference type="InterPro" id="IPR003661">
    <property type="entry name" value="HisK_dim/P_dom"/>
</dbReference>
<keyword evidence="14" id="KW-0812">Transmembrane</keyword>
<dbReference type="CDD" id="cd16922">
    <property type="entry name" value="HATPase_EvgS-ArcB-TorS-like"/>
    <property type="match status" value="1"/>
</dbReference>
<keyword evidence="9" id="KW-0067">ATP-binding</keyword>
<keyword evidence="10" id="KW-0902">Two-component regulatory system</keyword>
<dbReference type="PROSITE" id="PS50110">
    <property type="entry name" value="RESPONSE_REGULATORY"/>
    <property type="match status" value="1"/>
</dbReference>
<dbReference type="GO" id="GO:0005886">
    <property type="term" value="C:plasma membrane"/>
    <property type="evidence" value="ECO:0007669"/>
    <property type="project" value="UniProtKB-SubCell"/>
</dbReference>
<dbReference type="AlphaFoldDB" id="A0A927BYH4"/>
<dbReference type="Gene3D" id="6.10.340.10">
    <property type="match status" value="1"/>
</dbReference>
<dbReference type="Gene3D" id="3.40.50.2300">
    <property type="match status" value="1"/>
</dbReference>
<evidence type="ECO:0000256" key="12">
    <source>
        <dbReference type="PROSITE-ProRule" id="PRU00169"/>
    </source>
</evidence>
<evidence type="ECO:0000256" key="8">
    <source>
        <dbReference type="ARBA" id="ARBA00022777"/>
    </source>
</evidence>
<evidence type="ECO:0000259" key="15">
    <source>
        <dbReference type="PROSITE" id="PS50109"/>
    </source>
</evidence>
<evidence type="ECO:0000256" key="7">
    <source>
        <dbReference type="ARBA" id="ARBA00022741"/>
    </source>
</evidence>
<gene>
    <name evidence="18" type="ORF">IDH44_21360</name>
</gene>
<dbReference type="GO" id="GO:0005524">
    <property type="term" value="F:ATP binding"/>
    <property type="evidence" value="ECO:0007669"/>
    <property type="project" value="UniProtKB-KW"/>
</dbReference>
<dbReference type="Proteomes" id="UP000621560">
    <property type="component" value="Unassembled WGS sequence"/>
</dbReference>
<evidence type="ECO:0000256" key="11">
    <source>
        <dbReference type="ARBA" id="ARBA00023136"/>
    </source>
</evidence>
<keyword evidence="8" id="KW-0418">Kinase</keyword>
<evidence type="ECO:0000259" key="16">
    <source>
        <dbReference type="PROSITE" id="PS50110"/>
    </source>
</evidence>
<keyword evidence="5 12" id="KW-0597">Phosphoprotein</keyword>
<feature type="transmembrane region" description="Helical" evidence="14">
    <location>
        <begin position="12"/>
        <end position="36"/>
    </location>
</feature>
<dbReference type="CDD" id="cd00082">
    <property type="entry name" value="HisKA"/>
    <property type="match status" value="1"/>
</dbReference>
<evidence type="ECO:0000256" key="9">
    <source>
        <dbReference type="ARBA" id="ARBA00022840"/>
    </source>
</evidence>
<dbReference type="PANTHER" id="PTHR43547:SF2">
    <property type="entry name" value="HYBRID SIGNAL TRANSDUCTION HISTIDINE KINASE C"/>
    <property type="match status" value="1"/>
</dbReference>
<dbReference type="SMART" id="SM00387">
    <property type="entry name" value="HATPase_c"/>
    <property type="match status" value="1"/>
</dbReference>
<dbReference type="Pfam" id="PF00672">
    <property type="entry name" value="HAMP"/>
    <property type="match status" value="1"/>
</dbReference>
<dbReference type="InterPro" id="IPR003594">
    <property type="entry name" value="HATPase_dom"/>
</dbReference>
<dbReference type="PROSITE" id="PS50109">
    <property type="entry name" value="HIS_KIN"/>
    <property type="match status" value="1"/>
</dbReference>
<dbReference type="InterPro" id="IPR029016">
    <property type="entry name" value="GAF-like_dom_sf"/>
</dbReference>
<dbReference type="Pfam" id="PF00072">
    <property type="entry name" value="Response_reg"/>
    <property type="match status" value="1"/>
</dbReference>
<evidence type="ECO:0000313" key="18">
    <source>
        <dbReference type="EMBL" id="MBD2847749.1"/>
    </source>
</evidence>
<protein>
    <recommendedName>
        <fullName evidence="3">histidine kinase</fullName>
        <ecNumber evidence="3">2.7.13.3</ecNumber>
    </recommendedName>
</protein>
<dbReference type="FunFam" id="3.30.565.10:FF:000006">
    <property type="entry name" value="Sensor histidine kinase WalK"/>
    <property type="match status" value="1"/>
</dbReference>